<keyword evidence="4" id="KW-1185">Reference proteome</keyword>
<keyword evidence="2" id="KW-0812">Transmembrane</keyword>
<gene>
    <name evidence="3" type="primary">cwsA</name>
    <name evidence="3" type="ORF">MU0083_000010</name>
</gene>
<evidence type="ECO:0000256" key="1">
    <source>
        <dbReference type="SAM" id="MobiDB-lite"/>
    </source>
</evidence>
<keyword evidence="2" id="KW-1133">Transmembrane helix</keyword>
<evidence type="ECO:0000256" key="2">
    <source>
        <dbReference type="SAM" id="Phobius"/>
    </source>
</evidence>
<feature type="region of interest" description="Disordered" evidence="1">
    <location>
        <begin position="76"/>
        <end position="97"/>
    </location>
</feature>
<dbReference type="Pfam" id="PF10814">
    <property type="entry name" value="CwsA"/>
    <property type="match status" value="1"/>
</dbReference>
<reference evidence="3 4" key="1">
    <citation type="submission" date="2023-08" db="EMBL/GenBank/DDBJ databases">
        <authorList>
            <person name="Folkvardsen B D."/>
            <person name="Norman A."/>
        </authorList>
    </citation>
    <scope>NUCLEOTIDE SEQUENCE [LARGE SCALE GENOMIC DNA]</scope>
    <source>
        <strain evidence="3 4">Mu0083</strain>
    </source>
</reference>
<sequence length="97" mass="10144">MRPAAHTPLTHRERLARGLARTAAGPVDVTRGAVGLGATALREGVVKLYRWRGPWVIVGGVAAVLLAGGAAVAAVRRTNRPQEPSPRPPSVESAPRI</sequence>
<evidence type="ECO:0000313" key="3">
    <source>
        <dbReference type="EMBL" id="CAJ1492950.1"/>
    </source>
</evidence>
<accession>A0ABM9L628</accession>
<keyword evidence="2" id="KW-0472">Membrane</keyword>
<name>A0ABM9L628_9MYCO</name>
<proteinExistence type="predicted"/>
<evidence type="ECO:0000313" key="4">
    <source>
        <dbReference type="Proteomes" id="UP001190336"/>
    </source>
</evidence>
<dbReference type="EMBL" id="OY726394">
    <property type="protein sequence ID" value="CAJ1492950.1"/>
    <property type="molecule type" value="Genomic_DNA"/>
</dbReference>
<organism evidence="3 4">
    <name type="scientific">[Mycobacterium] kokjensenii</name>
    <dbReference type="NCBI Taxonomy" id="3064287"/>
    <lineage>
        <taxon>Bacteria</taxon>
        <taxon>Bacillati</taxon>
        <taxon>Actinomycetota</taxon>
        <taxon>Actinomycetes</taxon>
        <taxon>Mycobacteriales</taxon>
        <taxon>Mycobacteriaceae</taxon>
        <taxon>Mycolicibacter</taxon>
    </lineage>
</organism>
<feature type="transmembrane region" description="Helical" evidence="2">
    <location>
        <begin position="55"/>
        <end position="75"/>
    </location>
</feature>
<dbReference type="InterPro" id="IPR024245">
    <property type="entry name" value="CwsA"/>
</dbReference>
<dbReference type="Proteomes" id="UP001190336">
    <property type="component" value="Chromosome"/>
</dbReference>
<dbReference type="RefSeq" id="WP_308474652.1">
    <property type="nucleotide sequence ID" value="NZ_OY726394.1"/>
</dbReference>
<protein>
    <submittedName>
        <fullName evidence="3">Cell wall synthesis protein CwsA</fullName>
    </submittedName>
</protein>